<organism evidence="3 4">
    <name type="scientific">Trypanosoma theileri</name>
    <dbReference type="NCBI Taxonomy" id="67003"/>
    <lineage>
        <taxon>Eukaryota</taxon>
        <taxon>Discoba</taxon>
        <taxon>Euglenozoa</taxon>
        <taxon>Kinetoplastea</taxon>
        <taxon>Metakinetoplastina</taxon>
        <taxon>Trypanosomatida</taxon>
        <taxon>Trypanosomatidae</taxon>
        <taxon>Trypanosoma</taxon>
    </lineage>
</organism>
<evidence type="ECO:0000313" key="4">
    <source>
        <dbReference type="Proteomes" id="UP000192257"/>
    </source>
</evidence>
<feature type="coiled-coil region" evidence="1">
    <location>
        <begin position="178"/>
        <end position="268"/>
    </location>
</feature>
<evidence type="ECO:0000313" key="3">
    <source>
        <dbReference type="EMBL" id="ORC86149.1"/>
    </source>
</evidence>
<feature type="region of interest" description="Disordered" evidence="2">
    <location>
        <begin position="19"/>
        <end position="40"/>
    </location>
</feature>
<sequence length="297" mass="33543">MPRSERLVVNGRAGTVESGRRIPAAPQRVWTEKQQQQQEKKVMPVNYNLLSMQESRPNTTSSACTVSTPNSKMALSSSYPTCNIGTQATSANSQMHDPNSPMLYSPTSSSSLLLLFQSQQQPPQDQQQLQQQLQLTTSTGGNSGALLEGPLPPEVREIIYSQCSGEAAEVAERHARRLLSTNRRVRVYREELQSAMEEVRDVATLVQRHHTVQQALRREVEELDAKIAQLLREKQYCELQQQEEDQVTQRMETKLRDANERVELLRSTIDNITKGSMAGYLLLQQLVPNLHLDNYIS</sequence>
<dbReference type="RefSeq" id="XP_028880215.1">
    <property type="nucleotide sequence ID" value="XM_029028512.1"/>
</dbReference>
<keyword evidence="1" id="KW-0175">Coiled coil</keyword>
<protein>
    <submittedName>
        <fullName evidence="3">Uncharacterized protein</fullName>
    </submittedName>
</protein>
<proteinExistence type="predicted"/>
<dbReference type="GeneID" id="39988292"/>
<dbReference type="OrthoDB" id="267483at2759"/>
<comment type="caution">
    <text evidence="3">The sequence shown here is derived from an EMBL/GenBank/DDBJ whole genome shotgun (WGS) entry which is preliminary data.</text>
</comment>
<dbReference type="EMBL" id="NBCO01000030">
    <property type="protein sequence ID" value="ORC86149.1"/>
    <property type="molecule type" value="Genomic_DNA"/>
</dbReference>
<reference evidence="3 4" key="1">
    <citation type="submission" date="2017-03" db="EMBL/GenBank/DDBJ databases">
        <title>An alternative strategy for trypanosome survival in the mammalian bloodstream revealed through genome and transcriptome analysis of the ubiquitous bovine parasite Trypanosoma (Megatrypanum) theileri.</title>
        <authorList>
            <person name="Kelly S."/>
            <person name="Ivens A."/>
            <person name="Mott A."/>
            <person name="O'Neill E."/>
            <person name="Emms D."/>
            <person name="Macleod O."/>
            <person name="Voorheis P."/>
            <person name="Matthews J."/>
            <person name="Matthews K."/>
            <person name="Carrington M."/>
        </authorList>
    </citation>
    <scope>NUCLEOTIDE SEQUENCE [LARGE SCALE GENOMIC DNA]</scope>
    <source>
        <strain evidence="3">Edinburgh</strain>
    </source>
</reference>
<dbReference type="AlphaFoldDB" id="A0A1X0NPP5"/>
<keyword evidence="4" id="KW-1185">Reference proteome</keyword>
<dbReference type="Proteomes" id="UP000192257">
    <property type="component" value="Unassembled WGS sequence"/>
</dbReference>
<evidence type="ECO:0000256" key="1">
    <source>
        <dbReference type="SAM" id="Coils"/>
    </source>
</evidence>
<gene>
    <name evidence="3" type="ORF">TM35_000301890</name>
</gene>
<accession>A0A1X0NPP5</accession>
<name>A0A1X0NPP5_9TRYP</name>
<dbReference type="VEuPathDB" id="TriTrypDB:TM35_000301890"/>
<evidence type="ECO:0000256" key="2">
    <source>
        <dbReference type="SAM" id="MobiDB-lite"/>
    </source>
</evidence>